<name>A0A975U5L7_9PROT</name>
<comment type="catalytic activity">
    <reaction evidence="7 8">
        <text>tRNA(Trp) + L-tryptophan + ATP = L-tryptophyl-tRNA(Trp) + AMP + diphosphate + H(+)</text>
        <dbReference type="Rhea" id="RHEA:24080"/>
        <dbReference type="Rhea" id="RHEA-COMP:9671"/>
        <dbReference type="Rhea" id="RHEA-COMP:9705"/>
        <dbReference type="ChEBI" id="CHEBI:15378"/>
        <dbReference type="ChEBI" id="CHEBI:30616"/>
        <dbReference type="ChEBI" id="CHEBI:33019"/>
        <dbReference type="ChEBI" id="CHEBI:57912"/>
        <dbReference type="ChEBI" id="CHEBI:78442"/>
        <dbReference type="ChEBI" id="CHEBI:78535"/>
        <dbReference type="ChEBI" id="CHEBI:456215"/>
        <dbReference type="EC" id="6.1.1.2"/>
    </reaction>
</comment>
<feature type="binding site" evidence="8">
    <location>
        <position position="138"/>
    </location>
    <ligand>
        <name>L-tryptophan</name>
        <dbReference type="ChEBI" id="CHEBI:57912"/>
    </ligand>
</feature>
<evidence type="ECO:0000313" key="10">
    <source>
        <dbReference type="EMBL" id="QXM25999.1"/>
    </source>
</evidence>
<keyword evidence="2 8" id="KW-0436">Ligase</keyword>
<dbReference type="GO" id="GO:0005829">
    <property type="term" value="C:cytosol"/>
    <property type="evidence" value="ECO:0007669"/>
    <property type="project" value="TreeGrafter"/>
</dbReference>
<dbReference type="PANTHER" id="PTHR43766">
    <property type="entry name" value="TRYPTOPHAN--TRNA LIGASE, MITOCHONDRIAL"/>
    <property type="match status" value="1"/>
</dbReference>
<dbReference type="CDD" id="cd00806">
    <property type="entry name" value="TrpRS_core"/>
    <property type="match status" value="1"/>
</dbReference>
<feature type="binding site" evidence="8">
    <location>
        <begin position="199"/>
        <end position="203"/>
    </location>
    <ligand>
        <name>ATP</name>
        <dbReference type="ChEBI" id="CHEBI:30616"/>
    </ligand>
</feature>
<feature type="binding site" evidence="8">
    <location>
        <begin position="22"/>
        <end position="23"/>
    </location>
    <ligand>
        <name>ATP</name>
        <dbReference type="ChEBI" id="CHEBI:30616"/>
    </ligand>
</feature>
<comment type="subcellular location">
    <subcellularLocation>
        <location evidence="8">Cytoplasm</location>
    </subcellularLocation>
</comment>
<evidence type="ECO:0000256" key="3">
    <source>
        <dbReference type="ARBA" id="ARBA00022741"/>
    </source>
</evidence>
<dbReference type="Proteomes" id="UP000694001">
    <property type="component" value="Chromosome"/>
</dbReference>
<dbReference type="PROSITE" id="PS00178">
    <property type="entry name" value="AA_TRNA_LIGASE_I"/>
    <property type="match status" value="1"/>
</dbReference>
<dbReference type="InterPro" id="IPR050203">
    <property type="entry name" value="Trp-tRNA_synthetase"/>
</dbReference>
<dbReference type="GO" id="GO:0004830">
    <property type="term" value="F:tryptophan-tRNA ligase activity"/>
    <property type="evidence" value="ECO:0007669"/>
    <property type="project" value="UniProtKB-UniRule"/>
</dbReference>
<dbReference type="PANTHER" id="PTHR43766:SF1">
    <property type="entry name" value="TRYPTOPHAN--TRNA LIGASE, MITOCHONDRIAL"/>
    <property type="match status" value="1"/>
</dbReference>
<keyword evidence="4 8" id="KW-0067">ATP-binding</keyword>
<feature type="binding site" evidence="8">
    <location>
        <begin position="14"/>
        <end position="16"/>
    </location>
    <ligand>
        <name>ATP</name>
        <dbReference type="ChEBI" id="CHEBI:30616"/>
    </ligand>
</feature>
<feature type="short sequence motif" description="'HIGH' region" evidence="8">
    <location>
        <begin position="15"/>
        <end position="23"/>
    </location>
</feature>
<feature type="binding site" evidence="8">
    <location>
        <begin position="150"/>
        <end position="152"/>
    </location>
    <ligand>
        <name>ATP</name>
        <dbReference type="ChEBI" id="CHEBI:30616"/>
    </ligand>
</feature>
<dbReference type="KEGG" id="elio:KO353_07360"/>
<dbReference type="RefSeq" id="WP_218287050.1">
    <property type="nucleotide sequence ID" value="NZ_CP076448.1"/>
</dbReference>
<dbReference type="NCBIfam" id="TIGR00233">
    <property type="entry name" value="trpS"/>
    <property type="match status" value="1"/>
</dbReference>
<organism evidence="10 11">
    <name type="scientific">Elioraea tepida</name>
    <dbReference type="NCBI Taxonomy" id="2843330"/>
    <lineage>
        <taxon>Bacteria</taxon>
        <taxon>Pseudomonadati</taxon>
        <taxon>Pseudomonadota</taxon>
        <taxon>Alphaproteobacteria</taxon>
        <taxon>Acetobacterales</taxon>
        <taxon>Elioraeaceae</taxon>
        <taxon>Elioraea</taxon>
    </lineage>
</organism>
<dbReference type="InterPro" id="IPR002306">
    <property type="entry name" value="Trp-tRNA-ligase"/>
</dbReference>
<accession>A0A975U5L7</accession>
<keyword evidence="5 8" id="KW-0648">Protein biosynthesis</keyword>
<evidence type="ECO:0000256" key="6">
    <source>
        <dbReference type="ARBA" id="ARBA00023146"/>
    </source>
</evidence>
<keyword evidence="8" id="KW-0963">Cytoplasm</keyword>
<feature type="binding site" evidence="8">
    <location>
        <position position="190"/>
    </location>
    <ligand>
        <name>ATP</name>
        <dbReference type="ChEBI" id="CHEBI:30616"/>
    </ligand>
</feature>
<dbReference type="InterPro" id="IPR001412">
    <property type="entry name" value="aa-tRNA-synth_I_CS"/>
</dbReference>
<dbReference type="HAMAP" id="MF_00140_B">
    <property type="entry name" value="Trp_tRNA_synth_B"/>
    <property type="match status" value="1"/>
</dbReference>
<dbReference type="InterPro" id="IPR024109">
    <property type="entry name" value="Trp-tRNA-ligase_bac-type"/>
</dbReference>
<keyword evidence="6 8" id="KW-0030">Aminoacyl-tRNA synthetase</keyword>
<gene>
    <name evidence="8 10" type="primary">trpS</name>
    <name evidence="10" type="ORF">KO353_07360</name>
</gene>
<evidence type="ECO:0000256" key="8">
    <source>
        <dbReference type="HAMAP-Rule" id="MF_00140"/>
    </source>
</evidence>
<dbReference type="GO" id="GO:0005524">
    <property type="term" value="F:ATP binding"/>
    <property type="evidence" value="ECO:0007669"/>
    <property type="project" value="UniProtKB-UniRule"/>
</dbReference>
<evidence type="ECO:0000256" key="9">
    <source>
        <dbReference type="RuleBase" id="RU363036"/>
    </source>
</evidence>
<evidence type="ECO:0000256" key="2">
    <source>
        <dbReference type="ARBA" id="ARBA00022598"/>
    </source>
</evidence>
<dbReference type="InterPro" id="IPR002305">
    <property type="entry name" value="aa-tRNA-synth_Ic"/>
</dbReference>
<keyword evidence="11" id="KW-1185">Reference proteome</keyword>
<keyword evidence="3 8" id="KW-0547">Nucleotide-binding</keyword>
<comment type="similarity">
    <text evidence="1 8 9">Belongs to the class-I aminoacyl-tRNA synthetase family.</text>
</comment>
<dbReference type="EC" id="6.1.1.2" evidence="8"/>
<sequence length="337" mass="36602">MTTHTLPRVFSGVQPTGNLHLGNYLGAIRNWVKLQHDHECLFCVVDLHAITVWQDPAELRRATREVAAAMIACGIDAEKHIVFHQSAVPAHAQLAWVFNCVARIGWLNRMTQFKDKAGKDREAASAGLYVYPNLMAADILAYKATRVPVGEDQKQHLELANDIAKKFNHDTGRAVFPEIEPVILGPAARVMSLRDGMKKMSKSDASDQSRINLTDDADAIALKIRRAKTDPEPLPSEEAGLEGRPEARNLVGIYAGLADLHPSAVLAEHGGKPFSAFKAALTDLLVASLAPIAAEMRRLLAEPGAVEAILKRGAERARALAAPTIAEVEDAVGFLRV</sequence>
<protein>
    <recommendedName>
        <fullName evidence="8">Tryptophan--tRNA ligase</fullName>
        <ecNumber evidence="8">6.1.1.2</ecNumber>
    </recommendedName>
    <alternativeName>
        <fullName evidence="8">Tryptophanyl-tRNA synthetase</fullName>
        <shortName evidence="8">TrpRS</shortName>
    </alternativeName>
</protein>
<comment type="subunit">
    <text evidence="8">Homodimer.</text>
</comment>
<comment type="function">
    <text evidence="8">Catalyzes the attachment of tryptophan to tRNA(Trp).</text>
</comment>
<reference evidence="10" key="1">
    <citation type="submission" date="2021-06" db="EMBL/GenBank/DDBJ databases">
        <title>Elioraea tepida, sp. nov., a moderately thermophilic aerobic anoxygenic phototrophic bacterium isolated from an alkaline siliceous hot spring mat community in Yellowstone National Park, WY, USA.</title>
        <authorList>
            <person name="Saini M.K."/>
            <person name="Yoshida S."/>
            <person name="Sebastian A."/>
            <person name="Hirose S."/>
            <person name="Hara E."/>
            <person name="Tamaki H."/>
            <person name="Soulier N.T."/>
            <person name="Albert I."/>
            <person name="Hanada S."/>
            <person name="Bryant D.A."/>
            <person name="Tank M."/>
        </authorList>
    </citation>
    <scope>NUCLEOTIDE SEQUENCE</scope>
    <source>
        <strain evidence="10">MS-P2</strain>
    </source>
</reference>
<evidence type="ECO:0000313" key="11">
    <source>
        <dbReference type="Proteomes" id="UP000694001"/>
    </source>
</evidence>
<dbReference type="GO" id="GO:0006436">
    <property type="term" value="P:tryptophanyl-tRNA aminoacylation"/>
    <property type="evidence" value="ECO:0007669"/>
    <property type="project" value="UniProtKB-UniRule"/>
</dbReference>
<evidence type="ECO:0000256" key="5">
    <source>
        <dbReference type="ARBA" id="ARBA00022917"/>
    </source>
</evidence>
<evidence type="ECO:0000256" key="7">
    <source>
        <dbReference type="ARBA" id="ARBA00049929"/>
    </source>
</evidence>
<dbReference type="EMBL" id="CP076448">
    <property type="protein sequence ID" value="QXM25999.1"/>
    <property type="molecule type" value="Genomic_DNA"/>
</dbReference>
<proteinExistence type="inferred from homology"/>
<evidence type="ECO:0000256" key="4">
    <source>
        <dbReference type="ARBA" id="ARBA00022840"/>
    </source>
</evidence>
<dbReference type="Pfam" id="PF00579">
    <property type="entry name" value="tRNA-synt_1b"/>
    <property type="match status" value="1"/>
</dbReference>
<evidence type="ECO:0000256" key="1">
    <source>
        <dbReference type="ARBA" id="ARBA00005594"/>
    </source>
</evidence>
<dbReference type="AlphaFoldDB" id="A0A975U5L7"/>
<feature type="short sequence motif" description="'KMSKS' region" evidence="8">
    <location>
        <begin position="199"/>
        <end position="203"/>
    </location>
</feature>